<keyword evidence="2" id="KW-0560">Oxidoreductase</keyword>
<evidence type="ECO:0000256" key="3">
    <source>
        <dbReference type="RuleBase" id="RU000363"/>
    </source>
</evidence>
<keyword evidence="5" id="KW-1185">Reference proteome</keyword>
<accession>A0A3N2PNX7</accession>
<dbReference type="GO" id="GO:0005737">
    <property type="term" value="C:cytoplasm"/>
    <property type="evidence" value="ECO:0007669"/>
    <property type="project" value="TreeGrafter"/>
</dbReference>
<comment type="similarity">
    <text evidence="1 3">Belongs to the short-chain dehydrogenases/reductases (SDR) family.</text>
</comment>
<dbReference type="SUPFAM" id="SSF51735">
    <property type="entry name" value="NAD(P)-binding Rossmann-fold domains"/>
    <property type="match status" value="1"/>
</dbReference>
<dbReference type="InterPro" id="IPR002347">
    <property type="entry name" value="SDR_fam"/>
</dbReference>
<dbReference type="PANTHER" id="PTHR44229">
    <property type="entry name" value="15-HYDROXYPROSTAGLANDIN DEHYDROGENASE [NAD(+)]"/>
    <property type="match status" value="1"/>
</dbReference>
<dbReference type="PRINTS" id="PR00081">
    <property type="entry name" value="GDHRDH"/>
</dbReference>
<dbReference type="AlphaFoldDB" id="A0A3N2PNX7"/>
<dbReference type="Proteomes" id="UP000272025">
    <property type="component" value="Unassembled WGS sequence"/>
</dbReference>
<dbReference type="GO" id="GO:0016616">
    <property type="term" value="F:oxidoreductase activity, acting on the CH-OH group of donors, NAD or NADP as acceptor"/>
    <property type="evidence" value="ECO:0007669"/>
    <property type="project" value="TreeGrafter"/>
</dbReference>
<dbReference type="InterPro" id="IPR036291">
    <property type="entry name" value="NAD(P)-bd_dom_sf"/>
</dbReference>
<evidence type="ECO:0000256" key="2">
    <source>
        <dbReference type="ARBA" id="ARBA00023002"/>
    </source>
</evidence>
<dbReference type="RefSeq" id="XP_028463946.1">
    <property type="nucleotide sequence ID" value="XM_028610711.1"/>
</dbReference>
<protein>
    <submittedName>
        <fullName evidence="4">NAD(P)-binding protein</fullName>
    </submittedName>
</protein>
<dbReference type="STRING" id="1314773.A0A3N2PNX7"/>
<reference evidence="4 5" key="1">
    <citation type="journal article" date="2018" name="Mol. Ecol.">
        <title>The obligate alkalophilic soda-lake fungus Sodiomyces alkalinus has shifted to a protein diet.</title>
        <authorList>
            <person name="Grum-Grzhimaylo A.A."/>
            <person name="Falkoski D.L."/>
            <person name="van den Heuvel J."/>
            <person name="Valero-Jimenez C.A."/>
            <person name="Min B."/>
            <person name="Choi I.G."/>
            <person name="Lipzen A."/>
            <person name="Daum C.G."/>
            <person name="Aanen D.K."/>
            <person name="Tsang A."/>
            <person name="Henrissat B."/>
            <person name="Bilanenko E.N."/>
            <person name="de Vries R.P."/>
            <person name="van Kan J.A.L."/>
            <person name="Grigoriev I.V."/>
            <person name="Debets A.J.M."/>
        </authorList>
    </citation>
    <scope>NUCLEOTIDE SEQUENCE [LARGE SCALE GENOMIC DNA]</scope>
    <source>
        <strain evidence="4 5">F11</strain>
    </source>
</reference>
<name>A0A3N2PNX7_SODAK</name>
<sequence>MAGYDVNGKVALVTGAGSGMCLSLTQELLKAGCSVMIGDLTLRPEAEATAAQHPHPPRKAGNPSVAFHKTDVTDWSQLTSLWETALKTFGRVDILVNGAGIFEPPWTAFWNPPGVSPEAKDPADASVGAYQIFSVNTIAPIRLAQIAIDYWLQNREVKGNLLWVSSVGGYLHSIQTPLYFASKAAILSVAKSLQGLKQLVGIRNSVICPGPARTPLFDQEFCRDRLGQDDLALSSEDLAVVMMQLLTEAKYGNGTVLEVLMAGSKEGPKIHQREVQLEALYPTVNPLEGGSKVMEEERKFMGLIAEKGMRSTC</sequence>
<evidence type="ECO:0000313" key="5">
    <source>
        <dbReference type="Proteomes" id="UP000272025"/>
    </source>
</evidence>
<proteinExistence type="inferred from homology"/>
<dbReference type="PANTHER" id="PTHR44229:SF4">
    <property type="entry name" value="15-HYDROXYPROSTAGLANDIN DEHYDROGENASE [NAD(+)]"/>
    <property type="match status" value="1"/>
</dbReference>
<evidence type="ECO:0000313" key="4">
    <source>
        <dbReference type="EMBL" id="ROT36140.1"/>
    </source>
</evidence>
<evidence type="ECO:0000256" key="1">
    <source>
        <dbReference type="ARBA" id="ARBA00006484"/>
    </source>
</evidence>
<dbReference type="EMBL" id="ML119060">
    <property type="protein sequence ID" value="ROT36140.1"/>
    <property type="molecule type" value="Genomic_DNA"/>
</dbReference>
<dbReference type="PRINTS" id="PR00080">
    <property type="entry name" value="SDRFAMILY"/>
</dbReference>
<dbReference type="Gene3D" id="3.40.50.720">
    <property type="entry name" value="NAD(P)-binding Rossmann-like Domain"/>
    <property type="match status" value="1"/>
</dbReference>
<dbReference type="OrthoDB" id="5296at2759"/>
<dbReference type="Pfam" id="PF00106">
    <property type="entry name" value="adh_short"/>
    <property type="match status" value="1"/>
</dbReference>
<dbReference type="GeneID" id="39579189"/>
<organism evidence="4 5">
    <name type="scientific">Sodiomyces alkalinus (strain CBS 110278 / VKM F-3762 / F11)</name>
    <name type="common">Alkaliphilic filamentous fungus</name>
    <dbReference type="NCBI Taxonomy" id="1314773"/>
    <lineage>
        <taxon>Eukaryota</taxon>
        <taxon>Fungi</taxon>
        <taxon>Dikarya</taxon>
        <taxon>Ascomycota</taxon>
        <taxon>Pezizomycotina</taxon>
        <taxon>Sordariomycetes</taxon>
        <taxon>Hypocreomycetidae</taxon>
        <taxon>Glomerellales</taxon>
        <taxon>Plectosphaerellaceae</taxon>
        <taxon>Sodiomyces</taxon>
    </lineage>
</organism>
<gene>
    <name evidence="4" type="ORF">SODALDRAFT_328511</name>
</gene>